<evidence type="ECO:0000256" key="6">
    <source>
        <dbReference type="ARBA" id="ARBA00023002"/>
    </source>
</evidence>
<dbReference type="InterPro" id="IPR045054">
    <property type="entry name" value="P4HA-like"/>
</dbReference>
<comment type="cofactor">
    <cofactor evidence="1">
        <name>L-ascorbate</name>
        <dbReference type="ChEBI" id="CHEBI:38290"/>
    </cofactor>
</comment>
<evidence type="ECO:0000313" key="12">
    <source>
        <dbReference type="Proteomes" id="UP000494163"/>
    </source>
</evidence>
<keyword evidence="7" id="KW-0408">Iron</keyword>
<gene>
    <name evidence="11" type="ORF">Dbus_chr3Lg1752</name>
</gene>
<keyword evidence="9" id="KW-1133">Transmembrane helix</keyword>
<dbReference type="InterPro" id="IPR006620">
    <property type="entry name" value="Pro_4_hyd_alph"/>
</dbReference>
<evidence type="ECO:0000256" key="1">
    <source>
        <dbReference type="ARBA" id="ARBA00001961"/>
    </source>
</evidence>
<keyword evidence="12" id="KW-1185">Reference proteome</keyword>
<dbReference type="AlphaFoldDB" id="A0A0M5J430"/>
<dbReference type="PROSITE" id="PS51471">
    <property type="entry name" value="FE2OG_OXY"/>
    <property type="match status" value="1"/>
</dbReference>
<dbReference type="STRING" id="30019.A0A0M5J430"/>
<evidence type="ECO:0000256" key="8">
    <source>
        <dbReference type="ARBA" id="ARBA00023180"/>
    </source>
</evidence>
<feature type="non-terminal residue" evidence="11">
    <location>
        <position position="1"/>
    </location>
</feature>
<dbReference type="Gene3D" id="2.60.120.620">
    <property type="entry name" value="q2cbj1_9rhob like domain"/>
    <property type="match status" value="1"/>
</dbReference>
<evidence type="ECO:0000259" key="10">
    <source>
        <dbReference type="PROSITE" id="PS51471"/>
    </source>
</evidence>
<evidence type="ECO:0000256" key="7">
    <source>
        <dbReference type="ARBA" id="ARBA00023004"/>
    </source>
</evidence>
<accession>A0A0M5J430</accession>
<keyword evidence="3" id="KW-0256">Endoplasmic reticulum</keyword>
<dbReference type="InterPro" id="IPR011990">
    <property type="entry name" value="TPR-like_helical_dom_sf"/>
</dbReference>
<feature type="transmembrane region" description="Helical" evidence="9">
    <location>
        <begin position="279"/>
        <end position="303"/>
    </location>
</feature>
<evidence type="ECO:0000256" key="5">
    <source>
        <dbReference type="ARBA" id="ARBA00022964"/>
    </source>
</evidence>
<feature type="transmembrane region" description="Helical" evidence="9">
    <location>
        <begin position="315"/>
        <end position="333"/>
    </location>
</feature>
<name>A0A0M5J430_DROBS</name>
<dbReference type="Proteomes" id="UP000494163">
    <property type="component" value="Chromosome 3L"/>
</dbReference>
<keyword evidence="2" id="KW-0479">Metal-binding</keyword>
<dbReference type="GO" id="GO:0005783">
    <property type="term" value="C:endoplasmic reticulum"/>
    <property type="evidence" value="ECO:0007669"/>
    <property type="project" value="TreeGrafter"/>
</dbReference>
<dbReference type="PANTHER" id="PTHR10869:SF216">
    <property type="entry name" value="PROCOLLAGEN-PROLINE 4-DIOXYGENASE"/>
    <property type="match status" value="1"/>
</dbReference>
<proteinExistence type="predicted"/>
<dbReference type="PANTHER" id="PTHR10869">
    <property type="entry name" value="PROLYL 4-HYDROXYLASE ALPHA SUBUNIT"/>
    <property type="match status" value="1"/>
</dbReference>
<dbReference type="EMBL" id="CP012525">
    <property type="protein sequence ID" value="ALC44586.1"/>
    <property type="molecule type" value="Genomic_DNA"/>
</dbReference>
<organism evidence="11 12">
    <name type="scientific">Drosophila busckii</name>
    <name type="common">Fruit fly</name>
    <dbReference type="NCBI Taxonomy" id="30019"/>
    <lineage>
        <taxon>Eukaryota</taxon>
        <taxon>Metazoa</taxon>
        <taxon>Ecdysozoa</taxon>
        <taxon>Arthropoda</taxon>
        <taxon>Hexapoda</taxon>
        <taxon>Insecta</taxon>
        <taxon>Pterygota</taxon>
        <taxon>Neoptera</taxon>
        <taxon>Endopterygota</taxon>
        <taxon>Diptera</taxon>
        <taxon>Brachycera</taxon>
        <taxon>Muscomorpha</taxon>
        <taxon>Ephydroidea</taxon>
        <taxon>Drosophilidae</taxon>
        <taxon>Drosophila</taxon>
    </lineage>
</organism>
<sequence>RIEQTYDLNAVVMAQGKFMNSQFDTAMSVRDYVAVANANYESGHYDKSMLWYRMALEHAEPNAEAHTELLGDAFKDTHAKLAKLMSKANEADLKHYTTLLLSEDLNQMLERVNQRKSAPSAHYLGCRGQFATPAKLYCYYNATTSAFLILAPLKMEQISLDPYMVLYHNVISPAESLEMQELLSIGAMSNGLSTVNLHNLTSPPDIVARIKWLRTESDFSQRINQRITDMTGFDVKEFPALQVANFGIGNYFMPHFDYIDGDRVHQGEIDKLGDRMGSLVFYVSFNLINVLTIVLCLLLQAGNVTLGGSIVFPELQLAVTAARGSALFWYNLFDDGSKDPRTLHSVCPVVRGTRW</sequence>
<keyword evidence="8" id="KW-0325">Glycoprotein</keyword>
<evidence type="ECO:0000256" key="4">
    <source>
        <dbReference type="ARBA" id="ARBA00022896"/>
    </source>
</evidence>
<keyword evidence="9" id="KW-0472">Membrane</keyword>
<dbReference type="OrthoDB" id="420380at2759"/>
<dbReference type="SMART" id="SM00702">
    <property type="entry name" value="P4Hc"/>
    <property type="match status" value="1"/>
</dbReference>
<reference evidence="11 12" key="1">
    <citation type="submission" date="2015-08" db="EMBL/GenBank/DDBJ databases">
        <title>Ancestral chromatin configuration constrains chromatin evolution on differentiating sex chromosomes in Drosophila.</title>
        <authorList>
            <person name="Zhou Q."/>
            <person name="Bachtrog D."/>
        </authorList>
    </citation>
    <scope>NUCLEOTIDE SEQUENCE [LARGE SCALE GENOMIC DNA]</scope>
    <source>
        <tissue evidence="11">Whole larvae</tissue>
    </source>
</reference>
<protein>
    <submittedName>
        <fullName evidence="11">CG34345</fullName>
    </submittedName>
</protein>
<keyword evidence="9" id="KW-0812">Transmembrane</keyword>
<dbReference type="OMA" id="YTHNERE"/>
<dbReference type="GO" id="GO:0004656">
    <property type="term" value="F:procollagen-proline 4-dioxygenase activity"/>
    <property type="evidence" value="ECO:0007669"/>
    <property type="project" value="TreeGrafter"/>
</dbReference>
<keyword evidence="4" id="KW-0847">Vitamin C</keyword>
<feature type="domain" description="Fe2OG dioxygenase" evidence="10">
    <location>
        <begin position="237"/>
        <end position="355"/>
    </location>
</feature>
<dbReference type="InterPro" id="IPR005123">
    <property type="entry name" value="Oxoglu/Fe-dep_dioxygenase_dom"/>
</dbReference>
<dbReference type="Gene3D" id="1.25.40.10">
    <property type="entry name" value="Tetratricopeptide repeat domain"/>
    <property type="match status" value="1"/>
</dbReference>
<keyword evidence="6" id="KW-0560">Oxidoreductase</keyword>
<feature type="non-terminal residue" evidence="11">
    <location>
        <position position="355"/>
    </location>
</feature>
<dbReference type="GO" id="GO:0031418">
    <property type="term" value="F:L-ascorbic acid binding"/>
    <property type="evidence" value="ECO:0007669"/>
    <property type="project" value="UniProtKB-KW"/>
</dbReference>
<evidence type="ECO:0000313" key="11">
    <source>
        <dbReference type="EMBL" id="ALC44586.1"/>
    </source>
</evidence>
<keyword evidence="5" id="KW-0223">Dioxygenase</keyword>
<evidence type="ECO:0000256" key="2">
    <source>
        <dbReference type="ARBA" id="ARBA00022723"/>
    </source>
</evidence>
<evidence type="ECO:0000256" key="3">
    <source>
        <dbReference type="ARBA" id="ARBA00022824"/>
    </source>
</evidence>
<dbReference type="GO" id="GO:0005506">
    <property type="term" value="F:iron ion binding"/>
    <property type="evidence" value="ECO:0007669"/>
    <property type="project" value="InterPro"/>
</dbReference>
<evidence type="ECO:0000256" key="9">
    <source>
        <dbReference type="SAM" id="Phobius"/>
    </source>
</evidence>